<evidence type="ECO:0000313" key="3">
    <source>
        <dbReference type="EMBL" id="QKZ04610.1"/>
    </source>
</evidence>
<organism evidence="3 4">
    <name type="scientific">Pseudomonas eucalypticola</name>
    <dbReference type="NCBI Taxonomy" id="2599595"/>
    <lineage>
        <taxon>Bacteria</taxon>
        <taxon>Pseudomonadati</taxon>
        <taxon>Pseudomonadota</taxon>
        <taxon>Gammaproteobacteria</taxon>
        <taxon>Pseudomonadales</taxon>
        <taxon>Pseudomonadaceae</taxon>
        <taxon>Pseudomonas</taxon>
    </lineage>
</organism>
<evidence type="ECO:0000259" key="2">
    <source>
        <dbReference type="Pfam" id="PF03713"/>
    </source>
</evidence>
<accession>A0A7D5HDC4</accession>
<feature type="signal peptide" evidence="1">
    <location>
        <begin position="1"/>
        <end position="19"/>
    </location>
</feature>
<keyword evidence="4" id="KW-1185">Reference proteome</keyword>
<feature type="chain" id="PRO_5028861850" evidence="1">
    <location>
        <begin position="20"/>
        <end position="108"/>
    </location>
</feature>
<dbReference type="AlphaFoldDB" id="A0A7D5HDC4"/>
<dbReference type="KEGG" id="pez:HWQ56_12775"/>
<protein>
    <submittedName>
        <fullName evidence="3">DUF305 domain-containing protein</fullName>
    </submittedName>
</protein>
<dbReference type="Proteomes" id="UP000509568">
    <property type="component" value="Chromosome"/>
</dbReference>
<sequence>MTRLLSFILAAGLCSAAYAADTTEAMKAEYQHAAHGMSADMNMESTSDNPDVLFVQGMLPHHQGAVDMAKTELKYGKDPEIRKLAEAIIKAQDAEIAQMKAWLAKQPK</sequence>
<dbReference type="RefSeq" id="WP_158157598.1">
    <property type="nucleotide sequence ID" value="NZ_CP056030.1"/>
</dbReference>
<dbReference type="PANTHER" id="PTHR36933:SF1">
    <property type="entry name" value="SLL0788 PROTEIN"/>
    <property type="match status" value="1"/>
</dbReference>
<dbReference type="Gene3D" id="1.20.1260.10">
    <property type="match status" value="1"/>
</dbReference>
<dbReference type="InterPro" id="IPR005183">
    <property type="entry name" value="DUF305_CopM-like"/>
</dbReference>
<feature type="domain" description="DUF305" evidence="2">
    <location>
        <begin position="21"/>
        <end position="103"/>
    </location>
</feature>
<proteinExistence type="predicted"/>
<dbReference type="Pfam" id="PF03713">
    <property type="entry name" value="DUF305"/>
    <property type="match status" value="1"/>
</dbReference>
<gene>
    <name evidence="3" type="ORF">HWQ56_12775</name>
</gene>
<dbReference type="EMBL" id="CP056030">
    <property type="protein sequence ID" value="QKZ04610.1"/>
    <property type="molecule type" value="Genomic_DNA"/>
</dbReference>
<evidence type="ECO:0000313" key="4">
    <source>
        <dbReference type="Proteomes" id="UP000509568"/>
    </source>
</evidence>
<dbReference type="PANTHER" id="PTHR36933">
    <property type="entry name" value="SLL0788 PROTEIN"/>
    <property type="match status" value="1"/>
</dbReference>
<evidence type="ECO:0000256" key="1">
    <source>
        <dbReference type="SAM" id="SignalP"/>
    </source>
</evidence>
<reference evidence="3 4" key="1">
    <citation type="submission" date="2020-06" db="EMBL/GenBank/DDBJ databases">
        <title>Pseudomonas eucalypticola sp. nov., an endophyte of Eucalyptus dunnii leaves with biocontrol ability of eucalyptus leaf blight.</title>
        <authorList>
            <person name="Liu Y."/>
            <person name="Song Z."/>
            <person name="Zeng H."/>
            <person name="Lu M."/>
            <person name="Wang X."/>
            <person name="Lian X."/>
            <person name="Zhang Q."/>
        </authorList>
    </citation>
    <scope>NUCLEOTIDE SEQUENCE [LARGE SCALE GENOMIC DNA]</scope>
    <source>
        <strain evidence="3 4">NP-1</strain>
    </source>
</reference>
<name>A0A7D5HDC4_9PSED</name>
<dbReference type="InterPro" id="IPR012347">
    <property type="entry name" value="Ferritin-like"/>
</dbReference>
<keyword evidence="1" id="KW-0732">Signal</keyword>